<comment type="caution">
    <text evidence="1">The sequence shown here is derived from an EMBL/GenBank/DDBJ whole genome shotgun (WGS) entry which is preliminary data.</text>
</comment>
<name>A0ABW2A7Y4_9GAMM</name>
<evidence type="ECO:0000313" key="2">
    <source>
        <dbReference type="Proteomes" id="UP001596422"/>
    </source>
</evidence>
<evidence type="ECO:0000313" key="1">
    <source>
        <dbReference type="EMBL" id="MFC6673528.1"/>
    </source>
</evidence>
<reference evidence="2" key="1">
    <citation type="journal article" date="2019" name="Int. J. Syst. Evol. Microbiol.">
        <title>The Global Catalogue of Microorganisms (GCM) 10K type strain sequencing project: providing services to taxonomists for standard genome sequencing and annotation.</title>
        <authorList>
            <consortium name="The Broad Institute Genomics Platform"/>
            <consortium name="The Broad Institute Genome Sequencing Center for Infectious Disease"/>
            <person name="Wu L."/>
            <person name="Ma J."/>
        </authorList>
    </citation>
    <scope>NUCLEOTIDE SEQUENCE [LARGE SCALE GENOMIC DNA]</scope>
    <source>
        <strain evidence="2">NBRC 111756</strain>
    </source>
</reference>
<organism evidence="1 2">
    <name type="scientific">Marinobacterium aestuariivivens</name>
    <dbReference type="NCBI Taxonomy" id="1698799"/>
    <lineage>
        <taxon>Bacteria</taxon>
        <taxon>Pseudomonadati</taxon>
        <taxon>Pseudomonadota</taxon>
        <taxon>Gammaproteobacteria</taxon>
        <taxon>Oceanospirillales</taxon>
        <taxon>Oceanospirillaceae</taxon>
        <taxon>Marinobacterium</taxon>
    </lineage>
</organism>
<dbReference type="Proteomes" id="UP001596422">
    <property type="component" value="Unassembled WGS sequence"/>
</dbReference>
<keyword evidence="2" id="KW-1185">Reference proteome</keyword>
<accession>A0ABW2A7Y4</accession>
<sequence length="152" mass="17757">MKIETLKDVLHWTADLHRQLSRCLADCENRAVNERARLLLDFLEQHEEKLARVVSRFEEMASSNALNTWCYEYFDKNPESMAQICDTDYNRLEPEGVMARILEQHNQVIELYRYLRAQSGAASARDLLQNLIALEEHEAMQMAQGSNRLEDI</sequence>
<dbReference type="EMBL" id="JBHSWE010000001">
    <property type="protein sequence ID" value="MFC6673528.1"/>
    <property type="molecule type" value="Genomic_DNA"/>
</dbReference>
<gene>
    <name evidence="1" type="ORF">ACFQDL_28140</name>
</gene>
<protein>
    <submittedName>
        <fullName evidence="1">ATPase</fullName>
    </submittedName>
</protein>
<dbReference type="RefSeq" id="WP_379911979.1">
    <property type="nucleotide sequence ID" value="NZ_JBHSWE010000001.1"/>
</dbReference>
<proteinExistence type="predicted"/>